<dbReference type="Gene3D" id="2.40.320.10">
    <property type="entry name" value="Hypothetical Protein Pfu-838710-001"/>
    <property type="match status" value="1"/>
</dbReference>
<dbReference type="SMART" id="SM01118">
    <property type="entry name" value="CYTH"/>
    <property type="match status" value="1"/>
</dbReference>
<proteinExistence type="predicted"/>
<accession>A0ABQ3V2Z8</accession>
<keyword evidence="3" id="KW-1185">Reference proteome</keyword>
<sequence length="160" mass="18284">MVAIDKKFGKYAHPEVERKFLLAAIPPGSTFRTDITDHYIDNTTLRLRRMQTEHEVTFKLAQKLRAHPHDTRMIFHTNFYISESEYSFLTSTLPSHRLEKRRFRFHGGTIPMGIDQFQGPLEGLVLAEVDFGPDGDPSSLIMPSFALAEVTDDERFTGGI</sequence>
<name>A0ABQ3V2Z8_9CHLR</name>
<evidence type="ECO:0000259" key="1">
    <source>
        <dbReference type="SMART" id="SM01118"/>
    </source>
</evidence>
<comment type="caution">
    <text evidence="2">The sequence shown here is derived from an EMBL/GenBank/DDBJ whole genome shotgun (WGS) entry which is preliminary data.</text>
</comment>
<dbReference type="InterPro" id="IPR033469">
    <property type="entry name" value="CYTH-like_dom_sf"/>
</dbReference>
<dbReference type="InterPro" id="IPR023577">
    <property type="entry name" value="CYTH_domain"/>
</dbReference>
<reference evidence="2 3" key="1">
    <citation type="journal article" date="2021" name="Int. J. Syst. Evol. Microbiol.">
        <title>Reticulibacter mediterranei gen. nov., sp. nov., within the new family Reticulibacteraceae fam. nov., and Ktedonospora formicarum gen. nov., sp. nov., Ktedonobacter robiniae sp. nov., Dictyobacter formicarum sp. nov. and Dictyobacter arantiisoli sp. nov., belonging to the class Ktedonobacteria.</title>
        <authorList>
            <person name="Yabe S."/>
            <person name="Zheng Y."/>
            <person name="Wang C.M."/>
            <person name="Sakai Y."/>
            <person name="Abe K."/>
            <person name="Yokota A."/>
            <person name="Donadio S."/>
            <person name="Cavaletti L."/>
            <person name="Monciardini P."/>
        </authorList>
    </citation>
    <scope>NUCLEOTIDE SEQUENCE [LARGE SCALE GENOMIC DNA]</scope>
    <source>
        <strain evidence="2 3">SOSP1-30</strain>
    </source>
</reference>
<dbReference type="RefSeq" id="WP_201375718.1">
    <property type="nucleotide sequence ID" value="NZ_BNJG01000003.1"/>
</dbReference>
<feature type="domain" description="CYTH" evidence="1">
    <location>
        <begin position="13"/>
        <end position="160"/>
    </location>
</feature>
<evidence type="ECO:0000313" key="3">
    <source>
        <dbReference type="Proteomes" id="UP000654345"/>
    </source>
</evidence>
<protein>
    <recommendedName>
        <fullName evidence="1">CYTH domain-containing protein</fullName>
    </recommendedName>
</protein>
<dbReference type="PIRSF" id="PIRSF016487">
    <property type="entry name" value="CYTH_UCP016487"/>
    <property type="match status" value="1"/>
</dbReference>
<gene>
    <name evidence="2" type="ORF">KSB_80160</name>
</gene>
<organism evidence="2 3">
    <name type="scientific">Ktedonobacter robiniae</name>
    <dbReference type="NCBI Taxonomy" id="2778365"/>
    <lineage>
        <taxon>Bacteria</taxon>
        <taxon>Bacillati</taxon>
        <taxon>Chloroflexota</taxon>
        <taxon>Ktedonobacteria</taxon>
        <taxon>Ktedonobacterales</taxon>
        <taxon>Ktedonobacteraceae</taxon>
        <taxon>Ktedonobacter</taxon>
    </lineage>
</organism>
<dbReference type="InterPro" id="IPR012042">
    <property type="entry name" value="NeuTTM/CthTTM-like"/>
</dbReference>
<dbReference type="EMBL" id="BNJG01000003">
    <property type="protein sequence ID" value="GHO59541.1"/>
    <property type="molecule type" value="Genomic_DNA"/>
</dbReference>
<dbReference type="SUPFAM" id="SSF55154">
    <property type="entry name" value="CYTH-like phosphatases"/>
    <property type="match status" value="1"/>
</dbReference>
<evidence type="ECO:0000313" key="2">
    <source>
        <dbReference type="EMBL" id="GHO59541.1"/>
    </source>
</evidence>
<dbReference type="Proteomes" id="UP000654345">
    <property type="component" value="Unassembled WGS sequence"/>
</dbReference>